<proteinExistence type="predicted"/>
<evidence type="ECO:0000313" key="1">
    <source>
        <dbReference type="WBParaSite" id="MCU_011649-RA"/>
    </source>
</evidence>
<reference evidence="1" key="1">
    <citation type="submission" date="2019-11" db="UniProtKB">
        <authorList>
            <consortium name="WormBaseParasite"/>
        </authorList>
    </citation>
    <scope>IDENTIFICATION</scope>
</reference>
<accession>A0A5K3FV66</accession>
<dbReference type="AlphaFoldDB" id="A0A5K3FV66"/>
<sequence length="112" mass="12189">ACLCISAALAEHPDGSIIASDSDRYILQPENKYALRNCFICCTKSIALTNCSALCRRRGGVSPVTSCILINELWKNSSSETAIKALIGHQWISATVFSCDFDTSHDFQALLC</sequence>
<protein>
    <submittedName>
        <fullName evidence="1">Secreted protein</fullName>
    </submittedName>
</protein>
<dbReference type="WBParaSite" id="MCU_011649-RA">
    <property type="protein sequence ID" value="MCU_011649-RA"/>
    <property type="gene ID" value="MCU_011649"/>
</dbReference>
<name>A0A5K3FV66_MESCO</name>
<organism evidence="1">
    <name type="scientific">Mesocestoides corti</name>
    <name type="common">Flatworm</name>
    <dbReference type="NCBI Taxonomy" id="53468"/>
    <lineage>
        <taxon>Eukaryota</taxon>
        <taxon>Metazoa</taxon>
        <taxon>Spiralia</taxon>
        <taxon>Lophotrochozoa</taxon>
        <taxon>Platyhelminthes</taxon>
        <taxon>Cestoda</taxon>
        <taxon>Eucestoda</taxon>
        <taxon>Cyclophyllidea</taxon>
        <taxon>Mesocestoididae</taxon>
        <taxon>Mesocestoides</taxon>
    </lineage>
</organism>